<feature type="transmembrane region" description="Helical" evidence="10">
    <location>
        <begin position="36"/>
        <end position="56"/>
    </location>
</feature>
<evidence type="ECO:0000256" key="4">
    <source>
        <dbReference type="ARBA" id="ARBA00022475"/>
    </source>
</evidence>
<evidence type="ECO:0000313" key="12">
    <source>
        <dbReference type="EMBL" id="SCY25257.1"/>
    </source>
</evidence>
<evidence type="ECO:0000256" key="5">
    <source>
        <dbReference type="ARBA" id="ARBA00022553"/>
    </source>
</evidence>
<dbReference type="PANTHER" id="PTHR44936:SF10">
    <property type="entry name" value="SENSOR PROTEIN RSTB"/>
    <property type="match status" value="1"/>
</dbReference>
<evidence type="ECO:0000256" key="1">
    <source>
        <dbReference type="ARBA" id="ARBA00000085"/>
    </source>
</evidence>
<organism evidence="12 13">
    <name type="scientific">Paracoccus tibetensis</name>
    <dbReference type="NCBI Taxonomy" id="336292"/>
    <lineage>
        <taxon>Bacteria</taxon>
        <taxon>Pseudomonadati</taxon>
        <taxon>Pseudomonadota</taxon>
        <taxon>Alphaproteobacteria</taxon>
        <taxon>Rhodobacterales</taxon>
        <taxon>Paracoccaceae</taxon>
        <taxon>Paracoccus</taxon>
    </lineage>
</organism>
<dbReference type="InterPro" id="IPR005467">
    <property type="entry name" value="His_kinase_dom"/>
</dbReference>
<dbReference type="GO" id="GO:0000155">
    <property type="term" value="F:phosphorelay sensor kinase activity"/>
    <property type="evidence" value="ECO:0007669"/>
    <property type="project" value="InterPro"/>
</dbReference>
<dbReference type="PROSITE" id="PS50109">
    <property type="entry name" value="HIS_KIN"/>
    <property type="match status" value="1"/>
</dbReference>
<dbReference type="PANTHER" id="PTHR44936">
    <property type="entry name" value="SENSOR PROTEIN CREC"/>
    <property type="match status" value="1"/>
</dbReference>
<feature type="domain" description="Histidine kinase" evidence="11">
    <location>
        <begin position="226"/>
        <end position="429"/>
    </location>
</feature>
<comment type="subcellular location">
    <subcellularLocation>
        <location evidence="2">Cell membrane</location>
        <topology evidence="2">Multi-pass membrane protein</topology>
    </subcellularLocation>
</comment>
<dbReference type="STRING" id="336292.SAMN05660710_01054"/>
<keyword evidence="5" id="KW-0597">Phosphoprotein</keyword>
<dbReference type="Gene3D" id="1.10.287.130">
    <property type="match status" value="1"/>
</dbReference>
<keyword evidence="10" id="KW-1133">Transmembrane helix</keyword>
<dbReference type="Proteomes" id="UP000199502">
    <property type="component" value="Unassembled WGS sequence"/>
</dbReference>
<dbReference type="InterPro" id="IPR003661">
    <property type="entry name" value="HisK_dim/P_dom"/>
</dbReference>
<dbReference type="SUPFAM" id="SSF55874">
    <property type="entry name" value="ATPase domain of HSP90 chaperone/DNA topoisomerase II/histidine kinase"/>
    <property type="match status" value="1"/>
</dbReference>
<evidence type="ECO:0000256" key="9">
    <source>
        <dbReference type="ARBA" id="ARBA00022840"/>
    </source>
</evidence>
<dbReference type="CDD" id="cd00082">
    <property type="entry name" value="HisKA"/>
    <property type="match status" value="1"/>
</dbReference>
<dbReference type="NCBIfam" id="NF033792">
    <property type="entry name" value="ActS_PrrB_HisK"/>
    <property type="match status" value="1"/>
</dbReference>
<dbReference type="Gene3D" id="3.30.565.10">
    <property type="entry name" value="Histidine kinase-like ATPase, C-terminal domain"/>
    <property type="match status" value="1"/>
</dbReference>
<reference evidence="12 13" key="1">
    <citation type="submission" date="2016-10" db="EMBL/GenBank/DDBJ databases">
        <authorList>
            <person name="de Groot N.N."/>
        </authorList>
    </citation>
    <scope>NUCLEOTIDE SEQUENCE [LARGE SCALE GENOMIC DNA]</scope>
    <source>
        <strain evidence="12 13">CGMCC 1.8925</strain>
    </source>
</reference>
<evidence type="ECO:0000313" key="13">
    <source>
        <dbReference type="Proteomes" id="UP000199502"/>
    </source>
</evidence>
<dbReference type="AlphaFoldDB" id="A0A1G5EE91"/>
<dbReference type="SMART" id="SM00388">
    <property type="entry name" value="HisKA"/>
    <property type="match status" value="1"/>
</dbReference>
<keyword evidence="10" id="KW-0472">Membrane</keyword>
<evidence type="ECO:0000256" key="10">
    <source>
        <dbReference type="SAM" id="Phobius"/>
    </source>
</evidence>
<dbReference type="InterPro" id="IPR004358">
    <property type="entry name" value="Sig_transdc_His_kin-like_C"/>
</dbReference>
<evidence type="ECO:0000256" key="7">
    <source>
        <dbReference type="ARBA" id="ARBA00022741"/>
    </source>
</evidence>
<keyword evidence="10" id="KW-0812">Transmembrane</keyword>
<feature type="transmembrane region" description="Helical" evidence="10">
    <location>
        <begin position="169"/>
        <end position="190"/>
    </location>
</feature>
<keyword evidence="4" id="KW-1003">Cell membrane</keyword>
<keyword evidence="13" id="KW-1185">Reference proteome</keyword>
<dbReference type="InterPro" id="IPR036097">
    <property type="entry name" value="HisK_dim/P_sf"/>
</dbReference>
<name>A0A1G5EE91_9RHOB</name>
<dbReference type="Pfam" id="PF02518">
    <property type="entry name" value="HATPase_c"/>
    <property type="match status" value="1"/>
</dbReference>
<gene>
    <name evidence="12" type="ORF">SAMN05660710_01054</name>
</gene>
<dbReference type="EMBL" id="FMVT01000003">
    <property type="protein sequence ID" value="SCY25257.1"/>
    <property type="molecule type" value="Genomic_DNA"/>
</dbReference>
<feature type="transmembrane region" description="Helical" evidence="10">
    <location>
        <begin position="105"/>
        <end position="131"/>
    </location>
</feature>
<dbReference type="InterPro" id="IPR050980">
    <property type="entry name" value="2C_sensor_his_kinase"/>
</dbReference>
<keyword evidence="7" id="KW-0547">Nucleotide-binding</keyword>
<evidence type="ECO:0000256" key="8">
    <source>
        <dbReference type="ARBA" id="ARBA00022777"/>
    </source>
</evidence>
<evidence type="ECO:0000256" key="6">
    <source>
        <dbReference type="ARBA" id="ARBA00022679"/>
    </source>
</evidence>
<evidence type="ECO:0000256" key="2">
    <source>
        <dbReference type="ARBA" id="ARBA00004651"/>
    </source>
</evidence>
<evidence type="ECO:0000256" key="3">
    <source>
        <dbReference type="ARBA" id="ARBA00012438"/>
    </source>
</evidence>
<feature type="transmembrane region" description="Helical" evidence="10">
    <location>
        <begin position="137"/>
        <end position="157"/>
    </location>
</feature>
<dbReference type="Pfam" id="PF00512">
    <property type="entry name" value="HisKA"/>
    <property type="match status" value="1"/>
</dbReference>
<sequence>MGPRMTELSDAQGRMWDHDLANPPPPEPIRIRTLVLLRWFAIGGQLAAVVVAWFMGIGFVKTPVLLLIAASVAMNLWLFLRPPKRTSPGRAVAQLSFDLVQISTLMALTGGMANPFALLVLAPVTIAAASLNARQTLALGLATVALITLAAMLALPLREPDGTVLRMAPILALGHWVALVIGVVFFAGYAHRVTAELSATSNALFATQMALSREQRLQHLGGVVAAAAHEMGTPLATIKLIAAELADELQDRPDLREDAIALRHAADRCAQILRSMGRAGKDDLHMRAAPLQAVLEDAAAPHAARGPEVEIAADDLVIRRDPAIIHALRNLIQNAVDFAASRVVIDTDLTASSLTVTVRDDGPGFPSALLSRIGVPYLSRRTEAQRGSYEGMGLGLFIAKTLLERSGARLSFANGGPGAIVSVRWPIERIEAEDRLALSQNPTISG</sequence>
<protein>
    <recommendedName>
        <fullName evidence="3">histidine kinase</fullName>
        <ecNumber evidence="3">2.7.13.3</ecNumber>
    </recommendedName>
</protein>
<dbReference type="InterPro" id="IPR036890">
    <property type="entry name" value="HATPase_C_sf"/>
</dbReference>
<keyword evidence="6" id="KW-0808">Transferase</keyword>
<evidence type="ECO:0000259" key="11">
    <source>
        <dbReference type="PROSITE" id="PS50109"/>
    </source>
</evidence>
<dbReference type="EC" id="2.7.13.3" evidence="3"/>
<comment type="catalytic activity">
    <reaction evidence="1">
        <text>ATP + protein L-histidine = ADP + protein N-phospho-L-histidine.</text>
        <dbReference type="EC" id="2.7.13.3"/>
    </reaction>
</comment>
<dbReference type="InterPro" id="IPR047770">
    <property type="entry name" value="RegB"/>
</dbReference>
<dbReference type="InterPro" id="IPR003594">
    <property type="entry name" value="HATPase_dom"/>
</dbReference>
<dbReference type="GO" id="GO:0005886">
    <property type="term" value="C:plasma membrane"/>
    <property type="evidence" value="ECO:0007669"/>
    <property type="project" value="UniProtKB-SubCell"/>
</dbReference>
<dbReference type="PRINTS" id="PR00344">
    <property type="entry name" value="BCTRLSENSOR"/>
</dbReference>
<accession>A0A1G5EE91</accession>
<proteinExistence type="predicted"/>
<keyword evidence="8 12" id="KW-0418">Kinase</keyword>
<feature type="transmembrane region" description="Helical" evidence="10">
    <location>
        <begin position="62"/>
        <end position="80"/>
    </location>
</feature>
<dbReference type="SUPFAM" id="SSF47384">
    <property type="entry name" value="Homodimeric domain of signal transducing histidine kinase"/>
    <property type="match status" value="1"/>
</dbReference>
<keyword evidence="9" id="KW-0067">ATP-binding</keyword>
<dbReference type="GO" id="GO:0005524">
    <property type="term" value="F:ATP binding"/>
    <property type="evidence" value="ECO:0007669"/>
    <property type="project" value="UniProtKB-KW"/>
</dbReference>
<dbReference type="SMART" id="SM00387">
    <property type="entry name" value="HATPase_c"/>
    <property type="match status" value="1"/>
</dbReference>